<keyword evidence="1" id="KW-0805">Transcription regulation</keyword>
<reference evidence="7 8" key="1">
    <citation type="submission" date="2019-06" db="EMBL/GenBank/DDBJ databases">
        <title>Sequencing the genomes of 1000 actinobacteria strains.</title>
        <authorList>
            <person name="Klenk H.-P."/>
        </authorList>
    </citation>
    <scope>NUCLEOTIDE SEQUENCE [LARGE SCALE GENOMIC DNA]</scope>
    <source>
        <strain evidence="7 8">DSM 45671</strain>
    </source>
</reference>
<evidence type="ECO:0000313" key="8">
    <source>
        <dbReference type="Proteomes" id="UP000321261"/>
    </source>
</evidence>
<dbReference type="InterPro" id="IPR001789">
    <property type="entry name" value="Sig_transdc_resp-reg_receiver"/>
</dbReference>
<accession>A0A561T4M4</accession>
<dbReference type="PANTHER" id="PTHR44688">
    <property type="entry name" value="DNA-BINDING TRANSCRIPTIONAL ACTIVATOR DEVR_DOSR"/>
    <property type="match status" value="1"/>
</dbReference>
<dbReference type="PRINTS" id="PR00038">
    <property type="entry name" value="HTHLUXR"/>
</dbReference>
<dbReference type="SUPFAM" id="SSF46894">
    <property type="entry name" value="C-terminal effector domain of the bipartite response regulators"/>
    <property type="match status" value="1"/>
</dbReference>
<comment type="caution">
    <text evidence="4">Lacks conserved residue(s) required for the propagation of feature annotation.</text>
</comment>
<dbReference type="InterPro" id="IPR036388">
    <property type="entry name" value="WH-like_DNA-bd_sf"/>
</dbReference>
<evidence type="ECO:0000259" key="5">
    <source>
        <dbReference type="PROSITE" id="PS50043"/>
    </source>
</evidence>
<evidence type="ECO:0000256" key="1">
    <source>
        <dbReference type="ARBA" id="ARBA00023015"/>
    </source>
</evidence>
<dbReference type="GO" id="GO:0000160">
    <property type="term" value="P:phosphorelay signal transduction system"/>
    <property type="evidence" value="ECO:0007669"/>
    <property type="project" value="InterPro"/>
</dbReference>
<evidence type="ECO:0000256" key="3">
    <source>
        <dbReference type="ARBA" id="ARBA00023163"/>
    </source>
</evidence>
<dbReference type="InterPro" id="IPR011006">
    <property type="entry name" value="CheY-like_superfamily"/>
</dbReference>
<dbReference type="Gene3D" id="1.10.10.10">
    <property type="entry name" value="Winged helix-like DNA-binding domain superfamily/Winged helix DNA-binding domain"/>
    <property type="match status" value="1"/>
</dbReference>
<keyword evidence="2 7" id="KW-0238">DNA-binding</keyword>
<dbReference type="GO" id="GO:0003677">
    <property type="term" value="F:DNA binding"/>
    <property type="evidence" value="ECO:0007669"/>
    <property type="project" value="UniProtKB-KW"/>
</dbReference>
<protein>
    <submittedName>
        <fullName evidence="7">DNA-binding NarL/FixJ family response regulator</fullName>
    </submittedName>
</protein>
<keyword evidence="3" id="KW-0804">Transcription</keyword>
<comment type="caution">
    <text evidence="7">The sequence shown here is derived from an EMBL/GenBank/DDBJ whole genome shotgun (WGS) entry which is preliminary data.</text>
</comment>
<dbReference type="SMART" id="SM00421">
    <property type="entry name" value="HTH_LUXR"/>
    <property type="match status" value="1"/>
</dbReference>
<dbReference type="Proteomes" id="UP000321261">
    <property type="component" value="Unassembled WGS sequence"/>
</dbReference>
<dbReference type="GO" id="GO:0006355">
    <property type="term" value="P:regulation of DNA-templated transcription"/>
    <property type="evidence" value="ECO:0007669"/>
    <property type="project" value="InterPro"/>
</dbReference>
<dbReference type="PROSITE" id="PS50043">
    <property type="entry name" value="HTH_LUXR_2"/>
    <property type="match status" value="1"/>
</dbReference>
<dbReference type="InterPro" id="IPR000792">
    <property type="entry name" value="Tscrpt_reg_LuxR_C"/>
</dbReference>
<gene>
    <name evidence="7" type="ORF">FHX44_118003</name>
</gene>
<proteinExistence type="predicted"/>
<keyword evidence="8" id="KW-1185">Reference proteome</keyword>
<dbReference type="AlphaFoldDB" id="A0A561T4M4"/>
<name>A0A561T4M4_9PSEU</name>
<feature type="domain" description="Response regulatory" evidence="6">
    <location>
        <begin position="31"/>
        <end position="147"/>
    </location>
</feature>
<sequence>MAGDVGNEIENPSRSVDVMSAPSLQKSVPTTILICDARRTVRESLARATSDIPGVQHIECAARSDELLLTYRNRPAALVLIGVQRDNPGGVETTRRFLATYPRATTLVFGSSTDTTGLAAAIAAGAHGCLRWDTSNPGSVTLPQALPNAGARTPAGAPARLTERELQVLRGMVQGKSNGEIGRELYLSQDRIKTHTRRLFRRLGVGGRAEAVAHGIRRGFVS</sequence>
<dbReference type="PANTHER" id="PTHR44688:SF16">
    <property type="entry name" value="DNA-BINDING TRANSCRIPTIONAL ACTIVATOR DEVR_DOSR"/>
    <property type="match status" value="1"/>
</dbReference>
<evidence type="ECO:0000259" key="6">
    <source>
        <dbReference type="PROSITE" id="PS50110"/>
    </source>
</evidence>
<dbReference type="InterPro" id="IPR016032">
    <property type="entry name" value="Sig_transdc_resp-reg_C-effctor"/>
</dbReference>
<evidence type="ECO:0000313" key="7">
    <source>
        <dbReference type="EMBL" id="TWF82058.1"/>
    </source>
</evidence>
<dbReference type="CDD" id="cd06170">
    <property type="entry name" value="LuxR_C_like"/>
    <property type="match status" value="1"/>
</dbReference>
<organism evidence="7 8">
    <name type="scientific">Pseudonocardia hierapolitana</name>
    <dbReference type="NCBI Taxonomy" id="1128676"/>
    <lineage>
        <taxon>Bacteria</taxon>
        <taxon>Bacillati</taxon>
        <taxon>Actinomycetota</taxon>
        <taxon>Actinomycetes</taxon>
        <taxon>Pseudonocardiales</taxon>
        <taxon>Pseudonocardiaceae</taxon>
        <taxon>Pseudonocardia</taxon>
    </lineage>
</organism>
<feature type="domain" description="HTH luxR-type" evidence="5">
    <location>
        <begin position="154"/>
        <end position="219"/>
    </location>
</feature>
<dbReference type="EMBL" id="VIWU01000001">
    <property type="protein sequence ID" value="TWF82058.1"/>
    <property type="molecule type" value="Genomic_DNA"/>
</dbReference>
<dbReference type="Pfam" id="PF00196">
    <property type="entry name" value="GerE"/>
    <property type="match status" value="1"/>
</dbReference>
<evidence type="ECO:0000256" key="4">
    <source>
        <dbReference type="PROSITE-ProRule" id="PRU00169"/>
    </source>
</evidence>
<dbReference type="Gene3D" id="3.40.50.2300">
    <property type="match status" value="1"/>
</dbReference>
<dbReference type="PROSITE" id="PS50110">
    <property type="entry name" value="RESPONSE_REGULATORY"/>
    <property type="match status" value="1"/>
</dbReference>
<dbReference type="RefSeq" id="WP_246170843.1">
    <property type="nucleotide sequence ID" value="NZ_VIWU01000001.1"/>
</dbReference>
<dbReference type="SUPFAM" id="SSF52172">
    <property type="entry name" value="CheY-like"/>
    <property type="match status" value="1"/>
</dbReference>
<evidence type="ECO:0000256" key="2">
    <source>
        <dbReference type="ARBA" id="ARBA00023125"/>
    </source>
</evidence>